<dbReference type="Gene3D" id="3.90.1150.10">
    <property type="entry name" value="Aspartate Aminotransferase, domain 1"/>
    <property type="match status" value="1"/>
</dbReference>
<gene>
    <name evidence="5" type="ORF">GCM10009069_19540</name>
</gene>
<dbReference type="FunFam" id="3.40.640.10:FF:000046">
    <property type="entry name" value="Cystathionine gamma-lyase"/>
    <property type="match status" value="1"/>
</dbReference>
<accession>A0A8J3CQH8</accession>
<dbReference type="InterPro" id="IPR015421">
    <property type="entry name" value="PyrdxlP-dep_Trfase_major"/>
</dbReference>
<protein>
    <submittedName>
        <fullName evidence="5">Cystathionine gamma-synthase</fullName>
    </submittedName>
</protein>
<dbReference type="PANTHER" id="PTHR11808:SF75">
    <property type="entry name" value="CYSTATHIONINE GAMMA-SYNTHASE"/>
    <property type="match status" value="1"/>
</dbReference>
<comment type="similarity">
    <text evidence="4">Belongs to the trans-sulfuration enzymes family.</text>
</comment>
<keyword evidence="6" id="KW-1185">Reference proteome</keyword>
<comment type="caution">
    <text evidence="5">The sequence shown here is derived from an EMBL/GenBank/DDBJ whole genome shotgun (WGS) entry which is preliminary data.</text>
</comment>
<sequence length="377" mass="39549">MTSPATKLVQSGIGWDPAYGAVVPPLYMSSTYVWPEPNVESKGPYDYGRTNNPNRDLLANALAELDGGAGAVVTSSGMAAIDLVLNLLPAGAHMIAPHDCYGGTHRLLSARHQQGQIRVDFIDQGNLDAVQAQVTPETAMILIETPSNPLMRLTDVAALCDMARAAGALSVVDNTFLSPLRQQPLALGADMALQSTTKYLNGHSDVVGGVVVAKTEELAEQLAWWANAAGLTGSPFDSYQTLRGLRTLALRVNAAEANAKAIVACLRAHDRVTQVYYPDAGLALQQQSGPGAMLSFCVTGGADAAATLLREITLFRLAASLGGVESLICQPATMTHRGMSAEARAEAGLDETLIRVSTGIEATEDLINALKAALASI</sequence>
<dbReference type="GO" id="GO:0004123">
    <property type="term" value="F:cystathionine gamma-lyase activity"/>
    <property type="evidence" value="ECO:0007669"/>
    <property type="project" value="TreeGrafter"/>
</dbReference>
<dbReference type="GO" id="GO:0005737">
    <property type="term" value="C:cytoplasm"/>
    <property type="evidence" value="ECO:0007669"/>
    <property type="project" value="TreeGrafter"/>
</dbReference>
<dbReference type="InterPro" id="IPR015424">
    <property type="entry name" value="PyrdxlP-dep_Trfase"/>
</dbReference>
<reference evidence="5" key="1">
    <citation type="journal article" date="2014" name="Int. J. Syst. Evol. Microbiol.">
        <title>Complete genome sequence of Corynebacterium casei LMG S-19264T (=DSM 44701T), isolated from a smear-ripened cheese.</title>
        <authorList>
            <consortium name="US DOE Joint Genome Institute (JGI-PGF)"/>
            <person name="Walter F."/>
            <person name="Albersmeier A."/>
            <person name="Kalinowski J."/>
            <person name="Ruckert C."/>
        </authorList>
    </citation>
    <scope>NUCLEOTIDE SEQUENCE</scope>
    <source>
        <strain evidence="5">KCTC 32513</strain>
    </source>
</reference>
<dbReference type="EMBL" id="BMZH01000007">
    <property type="protein sequence ID" value="GHA96598.1"/>
    <property type="molecule type" value="Genomic_DNA"/>
</dbReference>
<dbReference type="CDD" id="cd00614">
    <property type="entry name" value="CGS_like"/>
    <property type="match status" value="1"/>
</dbReference>
<dbReference type="RefSeq" id="WP_189497912.1">
    <property type="nucleotide sequence ID" value="NZ_BMZH01000007.1"/>
</dbReference>
<organism evidence="5 6">
    <name type="scientific">Algimonas arctica</name>
    <dbReference type="NCBI Taxonomy" id="1479486"/>
    <lineage>
        <taxon>Bacteria</taxon>
        <taxon>Pseudomonadati</taxon>
        <taxon>Pseudomonadota</taxon>
        <taxon>Alphaproteobacteria</taxon>
        <taxon>Maricaulales</taxon>
        <taxon>Robiginitomaculaceae</taxon>
        <taxon>Algimonas</taxon>
    </lineage>
</organism>
<dbReference type="GO" id="GO:0030170">
    <property type="term" value="F:pyridoxal phosphate binding"/>
    <property type="evidence" value="ECO:0007669"/>
    <property type="project" value="InterPro"/>
</dbReference>
<proteinExistence type="inferred from homology"/>
<dbReference type="Proteomes" id="UP000634004">
    <property type="component" value="Unassembled WGS sequence"/>
</dbReference>
<dbReference type="InterPro" id="IPR000277">
    <property type="entry name" value="Cys/Met-Metab_PyrdxlP-dep_enz"/>
</dbReference>
<keyword evidence="2 3" id="KW-0663">Pyridoxal phosphate</keyword>
<feature type="modified residue" description="N6-(pyridoxal phosphate)lysine" evidence="3">
    <location>
        <position position="198"/>
    </location>
</feature>
<dbReference type="SUPFAM" id="SSF53383">
    <property type="entry name" value="PLP-dependent transferases"/>
    <property type="match status" value="1"/>
</dbReference>
<dbReference type="InterPro" id="IPR054542">
    <property type="entry name" value="Cys_met_metab_PP"/>
</dbReference>
<dbReference type="GO" id="GO:0019346">
    <property type="term" value="P:transsulfuration"/>
    <property type="evidence" value="ECO:0007669"/>
    <property type="project" value="InterPro"/>
</dbReference>
<dbReference type="AlphaFoldDB" id="A0A8J3CQH8"/>
<name>A0A8J3CQH8_9PROT</name>
<evidence type="ECO:0000256" key="2">
    <source>
        <dbReference type="ARBA" id="ARBA00022898"/>
    </source>
</evidence>
<comment type="cofactor">
    <cofactor evidence="1 4">
        <name>pyridoxal 5'-phosphate</name>
        <dbReference type="ChEBI" id="CHEBI:597326"/>
    </cofactor>
</comment>
<evidence type="ECO:0000313" key="6">
    <source>
        <dbReference type="Proteomes" id="UP000634004"/>
    </source>
</evidence>
<dbReference type="GO" id="GO:0019343">
    <property type="term" value="P:cysteine biosynthetic process via cystathionine"/>
    <property type="evidence" value="ECO:0007669"/>
    <property type="project" value="TreeGrafter"/>
</dbReference>
<evidence type="ECO:0000256" key="4">
    <source>
        <dbReference type="RuleBase" id="RU362118"/>
    </source>
</evidence>
<evidence type="ECO:0000256" key="1">
    <source>
        <dbReference type="ARBA" id="ARBA00001933"/>
    </source>
</evidence>
<reference evidence="5" key="2">
    <citation type="submission" date="2020-09" db="EMBL/GenBank/DDBJ databases">
        <authorList>
            <person name="Sun Q."/>
            <person name="Kim S."/>
        </authorList>
    </citation>
    <scope>NUCLEOTIDE SEQUENCE</scope>
    <source>
        <strain evidence="5">KCTC 32513</strain>
    </source>
</reference>
<dbReference type="Gene3D" id="3.40.640.10">
    <property type="entry name" value="Type I PLP-dependent aspartate aminotransferase-like (Major domain)"/>
    <property type="match status" value="1"/>
</dbReference>
<dbReference type="GO" id="GO:0003962">
    <property type="term" value="F:cystathionine gamma-synthase activity"/>
    <property type="evidence" value="ECO:0007669"/>
    <property type="project" value="TreeGrafter"/>
</dbReference>
<dbReference type="Pfam" id="PF01053">
    <property type="entry name" value="Cys_Met_Meta_PP"/>
    <property type="match status" value="1"/>
</dbReference>
<dbReference type="PANTHER" id="PTHR11808">
    <property type="entry name" value="TRANS-SULFURATION ENZYME FAMILY MEMBER"/>
    <property type="match status" value="1"/>
</dbReference>
<evidence type="ECO:0000313" key="5">
    <source>
        <dbReference type="EMBL" id="GHA96598.1"/>
    </source>
</evidence>
<evidence type="ECO:0000256" key="3">
    <source>
        <dbReference type="PIRSR" id="PIRSR001434-2"/>
    </source>
</evidence>
<dbReference type="PROSITE" id="PS00868">
    <property type="entry name" value="CYS_MET_METAB_PP"/>
    <property type="match status" value="1"/>
</dbReference>
<dbReference type="PIRSF" id="PIRSF001434">
    <property type="entry name" value="CGS"/>
    <property type="match status" value="1"/>
</dbReference>
<dbReference type="InterPro" id="IPR015422">
    <property type="entry name" value="PyrdxlP-dep_Trfase_small"/>
</dbReference>